<accession>A0AAW4WGH3</accession>
<name>A0AAW4WGH3_9FIRM</name>
<dbReference type="InterPro" id="IPR000160">
    <property type="entry name" value="GGDEF_dom"/>
</dbReference>
<dbReference type="Pfam" id="PF00990">
    <property type="entry name" value="GGDEF"/>
    <property type="match status" value="1"/>
</dbReference>
<dbReference type="GO" id="GO:0007165">
    <property type="term" value="P:signal transduction"/>
    <property type="evidence" value="ECO:0007669"/>
    <property type="project" value="UniProtKB-ARBA"/>
</dbReference>
<proteinExistence type="predicted"/>
<dbReference type="PROSITE" id="PS50839">
    <property type="entry name" value="CHASE"/>
    <property type="match status" value="1"/>
</dbReference>
<dbReference type="InterPro" id="IPR006189">
    <property type="entry name" value="CHASE_dom"/>
</dbReference>
<dbReference type="InterPro" id="IPR029787">
    <property type="entry name" value="Nucleotide_cyclase"/>
</dbReference>
<dbReference type="PANTHER" id="PTHR45138:SF24">
    <property type="entry name" value="DIGUANYLATE CYCLASE DGCC-RELATED"/>
    <property type="match status" value="1"/>
</dbReference>
<dbReference type="NCBIfam" id="TIGR00254">
    <property type="entry name" value="GGDEF"/>
    <property type="match status" value="1"/>
</dbReference>
<dbReference type="Gene3D" id="3.30.450.20">
    <property type="entry name" value="PAS domain"/>
    <property type="match status" value="1"/>
</dbReference>
<evidence type="ECO:0000256" key="5">
    <source>
        <dbReference type="SAM" id="Phobius"/>
    </source>
</evidence>
<evidence type="ECO:0000313" key="9">
    <source>
        <dbReference type="Proteomes" id="UP001198893"/>
    </source>
</evidence>
<dbReference type="Gene3D" id="3.30.70.270">
    <property type="match status" value="1"/>
</dbReference>
<dbReference type="InterPro" id="IPR050469">
    <property type="entry name" value="Diguanylate_Cyclase"/>
</dbReference>
<dbReference type="GO" id="GO:1902201">
    <property type="term" value="P:negative regulation of bacterial-type flagellum-dependent cell motility"/>
    <property type="evidence" value="ECO:0007669"/>
    <property type="project" value="TreeGrafter"/>
</dbReference>
<evidence type="ECO:0000256" key="3">
    <source>
        <dbReference type="ARBA" id="ARBA00022989"/>
    </source>
</evidence>
<dbReference type="PANTHER" id="PTHR45138">
    <property type="entry name" value="REGULATORY COMPONENTS OF SENSORY TRANSDUCTION SYSTEM"/>
    <property type="match status" value="1"/>
</dbReference>
<dbReference type="Pfam" id="PF03924">
    <property type="entry name" value="CHASE"/>
    <property type="match status" value="1"/>
</dbReference>
<sequence>MRIQKRKIILPVMVLLLGMTALGAVLYGVGNIQQNNSRKMANLNAMVYSERVKSDIMQEVGVTKALKQLLVSENGRINKFSEVAEDMMMDSIQSIQLAPDGVVTEVYPEEGNEAGKIDLFNDADRGEISRYARDNHIEIMQGPFQLEQGGYGMAVRNPIYLKNENGEEEFWGFTIVIIRVPDVFFDSLKALSDFDYDYTLSKTVSPWDTTYEEVCSSGAILTDPVAYEFEAVGSRWKLEIMPKAGWSNYEHFYGMLAGGLLIVLLLTGLVSMILALDEHKNRFKKLAVTDVLTRINNRHGFEEQVRQYLKKYPEASCVAAQFDIDDFKFINDMYGHESGDRALQILAESMRKSFPEHAVLGRKGGDEFCIFLDNCTGEEVREKLEQFTKKKRSFWYEGEKVTYTISLGYAEYPLQGQNYSRLMRCADAALYEVKIDGKNGCLQYREGIGLEIRKQLGFALKDVSENLPGAFIIYKADKENDEILFANHEMIRLTGCRNMAELQEYTKGSFRNLIEEGEREQVEESIWQQIGGGHSNDYVHFHLRKADGTSLRVLDHGRIVENGRYGRVFYVLMVDWNSTKRHYRDVF</sequence>
<evidence type="ECO:0000256" key="4">
    <source>
        <dbReference type="ARBA" id="ARBA00023136"/>
    </source>
</evidence>
<dbReference type="PROSITE" id="PS50887">
    <property type="entry name" value="GGDEF"/>
    <property type="match status" value="1"/>
</dbReference>
<evidence type="ECO:0000313" key="8">
    <source>
        <dbReference type="EMBL" id="MCC2241825.1"/>
    </source>
</evidence>
<evidence type="ECO:0000256" key="2">
    <source>
        <dbReference type="ARBA" id="ARBA00022692"/>
    </source>
</evidence>
<dbReference type="GO" id="GO:0043709">
    <property type="term" value="P:cell adhesion involved in single-species biofilm formation"/>
    <property type="evidence" value="ECO:0007669"/>
    <property type="project" value="TreeGrafter"/>
</dbReference>
<dbReference type="InterPro" id="IPR042240">
    <property type="entry name" value="CHASE_sf"/>
</dbReference>
<dbReference type="InterPro" id="IPR035965">
    <property type="entry name" value="PAS-like_dom_sf"/>
</dbReference>
<dbReference type="GO" id="GO:0005886">
    <property type="term" value="C:plasma membrane"/>
    <property type="evidence" value="ECO:0007669"/>
    <property type="project" value="TreeGrafter"/>
</dbReference>
<dbReference type="SUPFAM" id="SSF55073">
    <property type="entry name" value="Nucleotide cyclase"/>
    <property type="match status" value="1"/>
</dbReference>
<dbReference type="SMART" id="SM00267">
    <property type="entry name" value="GGDEF"/>
    <property type="match status" value="1"/>
</dbReference>
<dbReference type="RefSeq" id="WP_227709895.1">
    <property type="nucleotide sequence ID" value="NZ_JAJEQW010000004.1"/>
</dbReference>
<dbReference type="Gene3D" id="3.30.450.350">
    <property type="entry name" value="CHASE domain"/>
    <property type="match status" value="1"/>
</dbReference>
<evidence type="ECO:0000259" key="7">
    <source>
        <dbReference type="PROSITE" id="PS50887"/>
    </source>
</evidence>
<dbReference type="InterPro" id="IPR043128">
    <property type="entry name" value="Rev_trsase/Diguanyl_cyclase"/>
</dbReference>
<dbReference type="AlphaFoldDB" id="A0AAW4WGH3"/>
<evidence type="ECO:0000256" key="1">
    <source>
        <dbReference type="ARBA" id="ARBA00004370"/>
    </source>
</evidence>
<dbReference type="Proteomes" id="UP001198893">
    <property type="component" value="Unassembled WGS sequence"/>
</dbReference>
<gene>
    <name evidence="8" type="ORF">LKD47_05850</name>
</gene>
<dbReference type="CDD" id="cd01949">
    <property type="entry name" value="GGDEF"/>
    <property type="match status" value="1"/>
</dbReference>
<keyword evidence="2 5" id="KW-0812">Transmembrane</keyword>
<comment type="subcellular location">
    <subcellularLocation>
        <location evidence="1">Membrane</location>
    </subcellularLocation>
</comment>
<organism evidence="8 9">
    <name type="scientific">Roseburia amylophila</name>
    <dbReference type="NCBI Taxonomy" id="2981794"/>
    <lineage>
        <taxon>Bacteria</taxon>
        <taxon>Bacillati</taxon>
        <taxon>Bacillota</taxon>
        <taxon>Clostridia</taxon>
        <taxon>Lachnospirales</taxon>
        <taxon>Lachnospiraceae</taxon>
        <taxon>Roseburia</taxon>
    </lineage>
</organism>
<keyword evidence="4 5" id="KW-0472">Membrane</keyword>
<reference evidence="8" key="1">
    <citation type="submission" date="2021-10" db="EMBL/GenBank/DDBJ databases">
        <title>Anaerobic single-cell dispensing facilitates the cultivation of human gut bacteria.</title>
        <authorList>
            <person name="Afrizal A."/>
        </authorList>
    </citation>
    <scope>NUCLEOTIDE SEQUENCE</scope>
    <source>
        <strain evidence="8">CLA-AA-H204</strain>
    </source>
</reference>
<dbReference type="SUPFAM" id="SSF55785">
    <property type="entry name" value="PYP-like sensor domain (PAS domain)"/>
    <property type="match status" value="1"/>
</dbReference>
<comment type="caution">
    <text evidence="8">The sequence shown here is derived from an EMBL/GenBank/DDBJ whole genome shotgun (WGS) entry which is preliminary data.</text>
</comment>
<dbReference type="EMBL" id="JAJEQW010000004">
    <property type="protein sequence ID" value="MCC2241825.1"/>
    <property type="molecule type" value="Genomic_DNA"/>
</dbReference>
<dbReference type="GO" id="GO:0052621">
    <property type="term" value="F:diguanylate cyclase activity"/>
    <property type="evidence" value="ECO:0007669"/>
    <property type="project" value="TreeGrafter"/>
</dbReference>
<feature type="domain" description="CHASE" evidence="6">
    <location>
        <begin position="99"/>
        <end position="200"/>
    </location>
</feature>
<dbReference type="SMART" id="SM01079">
    <property type="entry name" value="CHASE"/>
    <property type="match status" value="1"/>
</dbReference>
<keyword evidence="3 5" id="KW-1133">Transmembrane helix</keyword>
<feature type="transmembrane region" description="Helical" evidence="5">
    <location>
        <begin position="252"/>
        <end position="276"/>
    </location>
</feature>
<evidence type="ECO:0000259" key="6">
    <source>
        <dbReference type="PROSITE" id="PS50839"/>
    </source>
</evidence>
<feature type="domain" description="GGDEF" evidence="7">
    <location>
        <begin position="315"/>
        <end position="446"/>
    </location>
</feature>
<protein>
    <submittedName>
        <fullName evidence="8">Sensor domain-containing diguanylate cyclase</fullName>
    </submittedName>
</protein>